<dbReference type="EMBL" id="CP021434">
    <property type="protein sequence ID" value="ARU60648.1"/>
    <property type="molecule type" value="Genomic_DNA"/>
</dbReference>
<dbReference type="RefSeq" id="WP_087456039.1">
    <property type="nucleotide sequence ID" value="NZ_CP021434.1"/>
</dbReference>
<evidence type="ECO:0000313" key="2">
    <source>
        <dbReference type="EMBL" id="ARU60648.1"/>
    </source>
</evidence>
<name>A0A1Y0IJJ6_9BACL</name>
<keyword evidence="1" id="KW-0812">Transmembrane</keyword>
<gene>
    <name evidence="2" type="ORF">CBW65_05785</name>
</gene>
<reference evidence="3" key="1">
    <citation type="submission" date="2017-05" db="EMBL/GenBank/DDBJ databases">
        <authorList>
            <person name="Sung H."/>
        </authorList>
    </citation>
    <scope>NUCLEOTIDE SEQUENCE [LARGE SCALE GENOMIC DNA]</scope>
    <source>
        <strain evidence="3">AR23208</strain>
    </source>
</reference>
<organism evidence="2 3">
    <name type="scientific">Tumebacillus avium</name>
    <dbReference type="NCBI Taxonomy" id="1903704"/>
    <lineage>
        <taxon>Bacteria</taxon>
        <taxon>Bacillati</taxon>
        <taxon>Bacillota</taxon>
        <taxon>Bacilli</taxon>
        <taxon>Bacillales</taxon>
        <taxon>Alicyclobacillaceae</taxon>
        <taxon>Tumebacillus</taxon>
    </lineage>
</organism>
<dbReference type="OrthoDB" id="2382220at2"/>
<dbReference type="AlphaFoldDB" id="A0A1Y0IJJ6"/>
<evidence type="ECO:0000313" key="3">
    <source>
        <dbReference type="Proteomes" id="UP000195437"/>
    </source>
</evidence>
<accession>A0A1Y0IJJ6</accession>
<sequence length="68" mass="7790">MMSGILAFVERMNLLLWLAVIFLFHLILYLTLGTDDWLVATVMATGTYALVFVLLKAFVRNNKKRGVR</sequence>
<feature type="transmembrane region" description="Helical" evidence="1">
    <location>
        <begin position="12"/>
        <end position="31"/>
    </location>
</feature>
<evidence type="ECO:0000256" key="1">
    <source>
        <dbReference type="SAM" id="Phobius"/>
    </source>
</evidence>
<protein>
    <submittedName>
        <fullName evidence="2">Uncharacterized protein</fullName>
    </submittedName>
</protein>
<dbReference type="KEGG" id="tum:CBW65_05785"/>
<feature type="transmembrane region" description="Helical" evidence="1">
    <location>
        <begin position="37"/>
        <end position="59"/>
    </location>
</feature>
<dbReference type="Proteomes" id="UP000195437">
    <property type="component" value="Chromosome"/>
</dbReference>
<keyword evidence="1" id="KW-0472">Membrane</keyword>
<keyword evidence="1" id="KW-1133">Transmembrane helix</keyword>
<proteinExistence type="predicted"/>
<keyword evidence="3" id="KW-1185">Reference proteome</keyword>